<organism evidence="1 2">
    <name type="scientific">Achromobacter anxifer</name>
    <dbReference type="NCBI Taxonomy" id="1287737"/>
    <lineage>
        <taxon>Bacteria</taxon>
        <taxon>Pseudomonadati</taxon>
        <taxon>Pseudomonadota</taxon>
        <taxon>Betaproteobacteria</taxon>
        <taxon>Burkholderiales</taxon>
        <taxon>Alcaligenaceae</taxon>
        <taxon>Achromobacter</taxon>
    </lineage>
</organism>
<proteinExistence type="predicted"/>
<dbReference type="EMBL" id="CADILG010000010">
    <property type="protein sequence ID" value="CAB3854982.1"/>
    <property type="molecule type" value="Genomic_DNA"/>
</dbReference>
<dbReference type="Proteomes" id="UP000494117">
    <property type="component" value="Unassembled WGS sequence"/>
</dbReference>
<keyword evidence="2" id="KW-1185">Reference proteome</keyword>
<dbReference type="AlphaFoldDB" id="A0A6S7D0T2"/>
<gene>
    <name evidence="1" type="ORF">LMG26858_01915</name>
</gene>
<reference evidence="1 2" key="1">
    <citation type="submission" date="2020-04" db="EMBL/GenBank/DDBJ databases">
        <authorList>
            <person name="De Canck E."/>
        </authorList>
    </citation>
    <scope>NUCLEOTIDE SEQUENCE [LARGE SCALE GENOMIC DNA]</scope>
    <source>
        <strain evidence="1 2">LMG 26858</strain>
    </source>
</reference>
<name>A0A6S7D0T2_9BURK</name>
<sequence length="113" mass="13102">MREDDYSLLQGFFRRQKRSGYSGFHADLILDSFEAERYVATFQAGSFRLTGKTGQVFTVGSSLWVLPLAKYEDPETDPYEYILELLPYYGSVDNIRKMMNLLEQLVNVDWPNA</sequence>
<accession>A0A6S7D0T2</accession>
<protein>
    <submittedName>
        <fullName evidence="1">Uncharacterized protein</fullName>
    </submittedName>
</protein>
<evidence type="ECO:0000313" key="1">
    <source>
        <dbReference type="EMBL" id="CAB3854982.1"/>
    </source>
</evidence>
<evidence type="ECO:0000313" key="2">
    <source>
        <dbReference type="Proteomes" id="UP000494117"/>
    </source>
</evidence>